<proteinExistence type="inferred from homology"/>
<accession>A0AA36DKH9</accession>
<dbReference type="FunFam" id="1.20.1310.10:FF:000009">
    <property type="entry name" value="Cullin 5"/>
    <property type="match status" value="1"/>
</dbReference>
<dbReference type="FunFam" id="1.20.1310.10:FF:000014">
    <property type="entry name" value="Cullin 5"/>
    <property type="match status" value="1"/>
</dbReference>
<dbReference type="AlphaFoldDB" id="A0AA36DKH9"/>
<evidence type="ECO:0000256" key="7">
    <source>
        <dbReference type="PROSITE-ProRule" id="PRU00330"/>
    </source>
</evidence>
<dbReference type="GO" id="GO:0006511">
    <property type="term" value="P:ubiquitin-dependent protein catabolic process"/>
    <property type="evidence" value="ECO:0007669"/>
    <property type="project" value="InterPro"/>
</dbReference>
<dbReference type="InterPro" id="IPR036317">
    <property type="entry name" value="Cullin_homology_sf"/>
</dbReference>
<dbReference type="SUPFAM" id="SSF46785">
    <property type="entry name" value="Winged helix' DNA-binding domain"/>
    <property type="match status" value="1"/>
</dbReference>
<dbReference type="InterPro" id="IPR036388">
    <property type="entry name" value="WH-like_DNA-bd_sf"/>
</dbReference>
<dbReference type="SMART" id="SM00884">
    <property type="entry name" value="Cullin_Nedd8"/>
    <property type="match status" value="1"/>
</dbReference>
<evidence type="ECO:0000256" key="5">
    <source>
        <dbReference type="ARBA" id="ARBA00022843"/>
    </source>
</evidence>
<protein>
    <recommendedName>
        <fullName evidence="6">Cullin-5</fullName>
    </recommendedName>
</protein>
<dbReference type="EMBL" id="CATQJL010000001">
    <property type="protein sequence ID" value="CAJ0588049.1"/>
    <property type="molecule type" value="Genomic_DNA"/>
</dbReference>
<evidence type="ECO:0000256" key="3">
    <source>
        <dbReference type="ARBA" id="ARBA00022499"/>
    </source>
</evidence>
<dbReference type="Pfam" id="PF00888">
    <property type="entry name" value="Cullin"/>
    <property type="match status" value="1"/>
</dbReference>
<dbReference type="PANTHER" id="PTHR11932">
    <property type="entry name" value="CULLIN"/>
    <property type="match status" value="1"/>
</dbReference>
<evidence type="ECO:0000256" key="6">
    <source>
        <dbReference type="ARBA" id="ARBA00040451"/>
    </source>
</evidence>
<keyword evidence="11" id="KW-1185">Reference proteome</keyword>
<dbReference type="Proteomes" id="UP001176961">
    <property type="component" value="Unassembled WGS sequence"/>
</dbReference>
<evidence type="ECO:0000259" key="9">
    <source>
        <dbReference type="PROSITE" id="PS50069"/>
    </source>
</evidence>
<comment type="similarity">
    <text evidence="2 7 8">Belongs to the cullin family.</text>
</comment>
<dbReference type="SUPFAM" id="SSF75632">
    <property type="entry name" value="Cullin homology domain"/>
    <property type="match status" value="1"/>
</dbReference>
<evidence type="ECO:0000256" key="4">
    <source>
        <dbReference type="ARBA" id="ARBA00022786"/>
    </source>
</evidence>
<dbReference type="SUPFAM" id="SSF74788">
    <property type="entry name" value="Cullin repeat-like"/>
    <property type="match status" value="1"/>
</dbReference>
<sequence>MLRRKILRRHDRLFIATCFSSKIQFKRLRRYIQRVRSKFMASMLRGAEYDTPLSFEEEWKKNERVVLALITQDRVTQLEWQDLFLAVYKIHSWVEDGKEKLHREIDKKVKEYVSKARERIICHMERGDQALLRAYIYEWTKYYQQTAILPLPFTAIDPETIPAPIPPGNESRTPKQYRTKTVREGMLETWKKDIFQQISSKLLSAALRLVETERNGETVDARLVIGVRESWVALYDQRDCYYEDVLDQYRKHFEREFVEETVAYYKKRAAQYLAENGVINYMSYADRMLEEEEQRARKYLNPNPDSVARLVESCVQVLVVEFEDQILAECPFLIAKNDVEKLRMLYRLIKRTPSGIDVVLKAVDNHIRSEGLDDMKENAMTITTDPEKYIAQLLNMFDRFSTLVKEGFYDDARLLTARDIAFRALVNDTTIFRMELPVGKRSRNTAVESKCPELLANYCDLLLRKTQLSKKLTSEEIDAKLNNLLLVLKYIANKDVFMRFHKAHLSRRLILDMSADQEKEEAMVNKLRECGMPAEHVNKLFRMLQDIEINKDLNSNFKKSLFGVNNNKMLSDLINIKILNGGAWGRGGVGSERIRVSLPRELEELVPEVEAFYKKQHNGRKLNWMHHWSSGTIVFGTSSGGRFDLEVTTFQMAVLFCWNDRAQEKISFESLRLATELPDTELARTLFSLVAYPKMKSQVLLCDASYPINPRDFTDSTLFFINHDFHFFKNGKEQHRGRINLIGRLQLSMESSASKEHEDIVALREFRVQEAAVKIMKMRKSITSAQLQTELVEMLKPMFIPNRKLIKEQIDWLIENRFIERKEDDINTFVYVS</sequence>
<dbReference type="FunFam" id="3.30.230.130:FF:000004">
    <property type="entry name" value="Cullin 5"/>
    <property type="match status" value="1"/>
</dbReference>
<reference evidence="10" key="1">
    <citation type="submission" date="2023-07" db="EMBL/GenBank/DDBJ databases">
        <authorList>
            <consortium name="CYATHOMIX"/>
        </authorList>
    </citation>
    <scope>NUCLEOTIDE SEQUENCE</scope>
    <source>
        <strain evidence="10">N/A</strain>
    </source>
</reference>
<dbReference type="InterPro" id="IPR045093">
    <property type="entry name" value="Cullin"/>
</dbReference>
<feature type="domain" description="Cullin family profile" evidence="9">
    <location>
        <begin position="450"/>
        <end position="690"/>
    </location>
</feature>
<name>A0AA36DKH9_CYLNA</name>
<dbReference type="Gene3D" id="3.30.230.130">
    <property type="entry name" value="Cullin, Chain C, Domain 2"/>
    <property type="match status" value="1"/>
</dbReference>
<dbReference type="Pfam" id="PF26557">
    <property type="entry name" value="Cullin_AB"/>
    <property type="match status" value="1"/>
</dbReference>
<keyword evidence="3" id="KW-1017">Isopeptide bond</keyword>
<dbReference type="InterPro" id="IPR019559">
    <property type="entry name" value="Cullin_neddylation_domain"/>
</dbReference>
<evidence type="ECO:0000313" key="10">
    <source>
        <dbReference type="EMBL" id="CAJ0588049.1"/>
    </source>
</evidence>
<dbReference type="InterPro" id="IPR016159">
    <property type="entry name" value="Cullin_repeat-like_dom_sf"/>
</dbReference>
<evidence type="ECO:0000256" key="8">
    <source>
        <dbReference type="RuleBase" id="RU003829"/>
    </source>
</evidence>
<dbReference type="InterPro" id="IPR001373">
    <property type="entry name" value="Cullin_N"/>
</dbReference>
<dbReference type="InterPro" id="IPR016158">
    <property type="entry name" value="Cullin_homology"/>
</dbReference>
<dbReference type="SMART" id="SM00182">
    <property type="entry name" value="CULLIN"/>
    <property type="match status" value="1"/>
</dbReference>
<dbReference type="Gene3D" id="1.20.1310.10">
    <property type="entry name" value="Cullin Repeats"/>
    <property type="match status" value="4"/>
</dbReference>
<organism evidence="10 11">
    <name type="scientific">Cylicocyclus nassatus</name>
    <name type="common">Nematode worm</name>
    <dbReference type="NCBI Taxonomy" id="53992"/>
    <lineage>
        <taxon>Eukaryota</taxon>
        <taxon>Metazoa</taxon>
        <taxon>Ecdysozoa</taxon>
        <taxon>Nematoda</taxon>
        <taxon>Chromadorea</taxon>
        <taxon>Rhabditida</taxon>
        <taxon>Rhabditina</taxon>
        <taxon>Rhabditomorpha</taxon>
        <taxon>Strongyloidea</taxon>
        <taxon>Strongylidae</taxon>
        <taxon>Cylicocyclus</taxon>
    </lineage>
</organism>
<dbReference type="PROSITE" id="PS50069">
    <property type="entry name" value="CULLIN_2"/>
    <property type="match status" value="1"/>
</dbReference>
<keyword evidence="5" id="KW-0832">Ubl conjugation</keyword>
<keyword evidence="4" id="KW-0833">Ubl conjugation pathway</keyword>
<evidence type="ECO:0000313" key="11">
    <source>
        <dbReference type="Proteomes" id="UP001176961"/>
    </source>
</evidence>
<evidence type="ECO:0000256" key="1">
    <source>
        <dbReference type="ARBA" id="ARBA00004906"/>
    </source>
</evidence>
<dbReference type="InterPro" id="IPR059120">
    <property type="entry name" value="Cullin-like_AB"/>
</dbReference>
<dbReference type="Pfam" id="PF10557">
    <property type="entry name" value="Cullin_Nedd8"/>
    <property type="match status" value="1"/>
</dbReference>
<gene>
    <name evidence="10" type="ORF">CYNAS_LOCUS32</name>
</gene>
<dbReference type="GO" id="GO:0031625">
    <property type="term" value="F:ubiquitin protein ligase binding"/>
    <property type="evidence" value="ECO:0007669"/>
    <property type="project" value="InterPro"/>
</dbReference>
<dbReference type="InterPro" id="IPR036390">
    <property type="entry name" value="WH_DNA-bd_sf"/>
</dbReference>
<comment type="caution">
    <text evidence="10">The sequence shown here is derived from an EMBL/GenBank/DDBJ whole genome shotgun (WGS) entry which is preliminary data.</text>
</comment>
<evidence type="ECO:0000256" key="2">
    <source>
        <dbReference type="ARBA" id="ARBA00006019"/>
    </source>
</evidence>
<comment type="pathway">
    <text evidence="1">Protein modification; protein ubiquitination.</text>
</comment>
<dbReference type="Gene3D" id="1.10.10.10">
    <property type="entry name" value="Winged helix-like DNA-binding domain superfamily/Winged helix DNA-binding domain"/>
    <property type="match status" value="1"/>
</dbReference>